<comment type="caution">
    <text evidence="9">The sequence shown here is derived from an EMBL/GenBank/DDBJ whole genome shotgun (WGS) entry which is preliminary data.</text>
</comment>
<dbReference type="PANTHER" id="PTHR11624:SF96">
    <property type="entry name" value="PYRUVATE DEHYDROGENASE E1 COMPONENT SUBUNIT BETA, MITOCHONDRIAL"/>
    <property type="match status" value="1"/>
</dbReference>
<dbReference type="SUPFAM" id="SSF52518">
    <property type="entry name" value="Thiamin diphosphate-binding fold (THDP-binding)"/>
    <property type="match status" value="1"/>
</dbReference>
<dbReference type="InterPro" id="IPR029061">
    <property type="entry name" value="THDP-binding"/>
</dbReference>
<sequence>MARVRVAENLNSALGDLLEQDPKAYLLGEDILDPYGGAFKITRGLSTRFPDRVLGTPISESGLTGVAAGLALCGDTAIVEIMFGDFVTLAFDQIVNFAAKSVSMYGSRVPMRLVVRCPTGGGRGYGPTHSQSLQKHFIGVPGLAVYEMSALHDNRTVLSAMVKAAQPCVFFEDKVLYTRRMHDLDGLFQRDTIGDVAHVFIDDPATADCVIIAPGGVADRALGAMRQIFLDREITCCLLVPSRLYPFDVEPLLPTLSAAKAIVIAEESTAGGTWGAEIAHQIHQHLWQTLRRPVTLAHSTDSVIPTAAHLEQRVLLQESTIHTAILAALS</sequence>
<dbReference type="Pfam" id="PF02780">
    <property type="entry name" value="Transketolase_C"/>
    <property type="match status" value="1"/>
</dbReference>
<dbReference type="Pfam" id="PF02779">
    <property type="entry name" value="Transket_pyr"/>
    <property type="match status" value="1"/>
</dbReference>
<evidence type="ECO:0000256" key="4">
    <source>
        <dbReference type="ARBA" id="ARBA00023002"/>
    </source>
</evidence>
<dbReference type="Proteomes" id="UP000334990">
    <property type="component" value="Unassembled WGS sequence"/>
</dbReference>
<dbReference type="InterPro" id="IPR027110">
    <property type="entry name" value="PDHB_mito-type"/>
</dbReference>
<comment type="cofactor">
    <cofactor evidence="1 7">
        <name>thiamine diphosphate</name>
        <dbReference type="ChEBI" id="CHEBI:58937"/>
    </cofactor>
</comment>
<dbReference type="AlphaFoldDB" id="A0A5M3VTT0"/>
<dbReference type="PANTHER" id="PTHR11624">
    <property type="entry name" value="DEHYDROGENASE RELATED"/>
    <property type="match status" value="1"/>
</dbReference>
<dbReference type="GO" id="GO:0000287">
    <property type="term" value="F:magnesium ion binding"/>
    <property type="evidence" value="ECO:0007669"/>
    <property type="project" value="UniProtKB-ARBA"/>
</dbReference>
<evidence type="ECO:0000313" key="10">
    <source>
        <dbReference type="Proteomes" id="UP000334990"/>
    </source>
</evidence>
<evidence type="ECO:0000256" key="3">
    <source>
        <dbReference type="ARBA" id="ARBA00016138"/>
    </source>
</evidence>
<comment type="catalytic activity">
    <reaction evidence="7">
        <text>N(6)-[(R)-lipoyl]-L-lysyl-[protein] + pyruvate + H(+) = N(6)-[(R)-S(8)-acetyldihydrolipoyl]-L-lysyl-[protein] + CO2</text>
        <dbReference type="Rhea" id="RHEA:19189"/>
        <dbReference type="Rhea" id="RHEA-COMP:10474"/>
        <dbReference type="Rhea" id="RHEA-COMP:10478"/>
        <dbReference type="ChEBI" id="CHEBI:15361"/>
        <dbReference type="ChEBI" id="CHEBI:15378"/>
        <dbReference type="ChEBI" id="CHEBI:16526"/>
        <dbReference type="ChEBI" id="CHEBI:83099"/>
        <dbReference type="ChEBI" id="CHEBI:83111"/>
        <dbReference type="EC" id="1.2.4.1"/>
    </reaction>
</comment>
<dbReference type="GO" id="GO:0006086">
    <property type="term" value="P:pyruvate decarboxylation to acetyl-CoA"/>
    <property type="evidence" value="ECO:0007669"/>
    <property type="project" value="InterPro"/>
</dbReference>
<dbReference type="SMART" id="SM00861">
    <property type="entry name" value="Transket_pyr"/>
    <property type="match status" value="1"/>
</dbReference>
<dbReference type="InterPro" id="IPR009014">
    <property type="entry name" value="Transketo_C/PFOR_II"/>
</dbReference>
<evidence type="ECO:0000256" key="7">
    <source>
        <dbReference type="RuleBase" id="RU364074"/>
    </source>
</evidence>
<dbReference type="Gene3D" id="3.40.50.970">
    <property type="match status" value="1"/>
</dbReference>
<evidence type="ECO:0000259" key="8">
    <source>
        <dbReference type="SMART" id="SM00861"/>
    </source>
</evidence>
<dbReference type="EC" id="1.2.4.1" evidence="2 7"/>
<name>A0A5M3VTT0_9ACTN</name>
<dbReference type="EMBL" id="BLAD01000043">
    <property type="protein sequence ID" value="GES00215.1"/>
    <property type="molecule type" value="Genomic_DNA"/>
</dbReference>
<dbReference type="SUPFAM" id="SSF52922">
    <property type="entry name" value="TK C-terminal domain-like"/>
    <property type="match status" value="1"/>
</dbReference>
<evidence type="ECO:0000256" key="1">
    <source>
        <dbReference type="ARBA" id="ARBA00001964"/>
    </source>
</evidence>
<evidence type="ECO:0000256" key="5">
    <source>
        <dbReference type="ARBA" id="ARBA00023052"/>
    </source>
</evidence>
<gene>
    <name evidence="9" type="ORF">Acor_22780</name>
</gene>
<dbReference type="InterPro" id="IPR005475">
    <property type="entry name" value="Transketolase-like_Pyr-bd"/>
</dbReference>
<dbReference type="InterPro" id="IPR033248">
    <property type="entry name" value="Transketolase_C"/>
</dbReference>
<organism evidence="9 10">
    <name type="scientific">Acrocarpospora corrugata</name>
    <dbReference type="NCBI Taxonomy" id="35763"/>
    <lineage>
        <taxon>Bacteria</taxon>
        <taxon>Bacillati</taxon>
        <taxon>Actinomycetota</taxon>
        <taxon>Actinomycetes</taxon>
        <taxon>Streptosporangiales</taxon>
        <taxon>Streptosporangiaceae</taxon>
        <taxon>Acrocarpospora</taxon>
    </lineage>
</organism>
<accession>A0A5M3VTT0</accession>
<evidence type="ECO:0000313" key="9">
    <source>
        <dbReference type="EMBL" id="GES00215.1"/>
    </source>
</evidence>
<evidence type="ECO:0000256" key="2">
    <source>
        <dbReference type="ARBA" id="ARBA00012281"/>
    </source>
</evidence>
<keyword evidence="4 7" id="KW-0560">Oxidoreductase</keyword>
<dbReference type="Gene3D" id="3.40.50.920">
    <property type="match status" value="1"/>
</dbReference>
<proteinExistence type="predicted"/>
<keyword evidence="6 7" id="KW-0670">Pyruvate</keyword>
<keyword evidence="10" id="KW-1185">Reference proteome</keyword>
<keyword evidence="5 7" id="KW-0786">Thiamine pyrophosphate</keyword>
<reference evidence="9 10" key="1">
    <citation type="submission" date="2019-10" db="EMBL/GenBank/DDBJ databases">
        <title>Whole genome shotgun sequence of Acrocarpospora corrugata NBRC 13972.</title>
        <authorList>
            <person name="Ichikawa N."/>
            <person name="Kimura A."/>
            <person name="Kitahashi Y."/>
            <person name="Komaki H."/>
            <person name="Oguchi A."/>
        </authorList>
    </citation>
    <scope>NUCLEOTIDE SEQUENCE [LARGE SCALE GENOMIC DNA]</scope>
    <source>
        <strain evidence="9 10">NBRC 13972</strain>
    </source>
</reference>
<dbReference type="GO" id="GO:0004739">
    <property type="term" value="F:pyruvate dehydrogenase (acetyl-transferring) activity"/>
    <property type="evidence" value="ECO:0007669"/>
    <property type="project" value="UniProtKB-UniRule"/>
</dbReference>
<evidence type="ECO:0000256" key="6">
    <source>
        <dbReference type="ARBA" id="ARBA00023317"/>
    </source>
</evidence>
<comment type="function">
    <text evidence="7">The pyruvate dehydrogenase complex catalyzes the overall conversion of pyruvate to acetyl-CoA and CO2.</text>
</comment>
<protein>
    <recommendedName>
        <fullName evidence="3 7">Pyruvate dehydrogenase E1 component subunit beta</fullName>
        <ecNumber evidence="2 7">1.2.4.1</ecNumber>
    </recommendedName>
</protein>
<feature type="domain" description="Transketolase-like pyrimidine-binding" evidence="8">
    <location>
        <begin position="4"/>
        <end position="179"/>
    </location>
</feature>